<dbReference type="InterPro" id="IPR003593">
    <property type="entry name" value="AAA+_ATPase"/>
</dbReference>
<dbReference type="Pfam" id="PF25408">
    <property type="entry name" value="AAA_lid_NAV1"/>
    <property type="match status" value="1"/>
</dbReference>
<evidence type="ECO:0000313" key="7">
    <source>
        <dbReference type="Proteomes" id="UP001381693"/>
    </source>
</evidence>
<dbReference type="SMART" id="SM00382">
    <property type="entry name" value="AAA"/>
    <property type="match status" value="1"/>
</dbReference>
<dbReference type="Pfam" id="PF00004">
    <property type="entry name" value="AAA"/>
    <property type="match status" value="1"/>
</dbReference>
<feature type="region of interest" description="Disordered" evidence="4">
    <location>
        <begin position="1"/>
        <end position="75"/>
    </location>
</feature>
<feature type="compositionally biased region" description="Low complexity" evidence="4">
    <location>
        <begin position="9"/>
        <end position="27"/>
    </location>
</feature>
<evidence type="ECO:0000256" key="2">
    <source>
        <dbReference type="ARBA" id="ARBA00023054"/>
    </source>
</evidence>
<feature type="non-terminal residue" evidence="6">
    <location>
        <position position="596"/>
    </location>
</feature>
<dbReference type="PANTHER" id="PTHR12784">
    <property type="entry name" value="STEERIN"/>
    <property type="match status" value="1"/>
</dbReference>
<gene>
    <name evidence="6" type="primary">NAV2_3</name>
    <name evidence="6" type="ORF">SK128_020159</name>
</gene>
<keyword evidence="2 3" id="KW-0175">Coiled coil</keyword>
<evidence type="ECO:0000313" key="6">
    <source>
        <dbReference type="EMBL" id="KAK7081568.1"/>
    </source>
</evidence>
<dbReference type="InterPro" id="IPR027417">
    <property type="entry name" value="P-loop_NTPase"/>
</dbReference>
<feature type="compositionally biased region" description="Basic and acidic residues" evidence="4">
    <location>
        <begin position="28"/>
        <end position="37"/>
    </location>
</feature>
<sequence length="596" mass="65757">MGGKLVRGTSVESVSSLSSACSATSHTSNHEKSDASKSNKKKGWLRSSFSKAFSRGNKKNKQGTGGSISDVESWEKGECSAPASPLLLRTTSHSDAECQSTVGLSTEGDANDDDVEVLKTQLREKDMALTDIRLEALSSAHQLESLKETISKMRNEMVSLKQDNERLHRMVSSKSLNSSQSSLPISDSVDQRLSLGDELTMPDSTDVILIDPSDKDGKRVSITVMMGCHGEYDKYINPVDGVTVSECVIGAISVSGKTKWDMLDSLVKRIFKEYILRVDPVSNLGLSAESVRSYHIGEISRGREPESPELLPCGYLVGEVINIKIILKGASINHVDALAFETMIPKSIVQRYVSLLTEHRRIILCGPSGTGKTYLAQKLAEYLVTRMGKDPSPGHIATFNVDHKNGKDLGAYLSHISDQCENNTSDLPLVIILDNLHHAGALTDVFNGFLSAKYTQCPYIIGTMNQTTSCSTTNLQLHHNFRWVLMANHMEPVKGLVGRVARRRLTQVEVEAGSRLPKLQQVLDWLPRCWSHINKFLETHSSSDVTIGPRLFLSCPGSLEGSQIWFTDLWNYSLVPYLVEAVREGLQLYGKRATWE</sequence>
<dbReference type="Pfam" id="PF23092">
    <property type="entry name" value="Ubiquitin_6"/>
    <property type="match status" value="1"/>
</dbReference>
<protein>
    <submittedName>
        <fullName evidence="6">Positive regulation of invadopodium disassembly</fullName>
        <ecNumber evidence="6">3.6.4.12</ecNumber>
    </submittedName>
</protein>
<evidence type="ECO:0000256" key="1">
    <source>
        <dbReference type="ARBA" id="ARBA00006255"/>
    </source>
</evidence>
<comment type="similarity">
    <text evidence="1">Belongs to the Nav/unc-53 family.</text>
</comment>
<comment type="caution">
    <text evidence="6">The sequence shown here is derived from an EMBL/GenBank/DDBJ whole genome shotgun (WGS) entry which is preliminary data.</text>
</comment>
<reference evidence="6 7" key="1">
    <citation type="submission" date="2023-11" db="EMBL/GenBank/DDBJ databases">
        <title>Halocaridina rubra genome assembly.</title>
        <authorList>
            <person name="Smith C."/>
        </authorList>
    </citation>
    <scope>NUCLEOTIDE SEQUENCE [LARGE SCALE GENOMIC DNA]</scope>
    <source>
        <strain evidence="6">EP-1</strain>
        <tissue evidence="6">Whole</tissue>
    </source>
</reference>
<dbReference type="GO" id="GO:0005524">
    <property type="term" value="F:ATP binding"/>
    <property type="evidence" value="ECO:0007669"/>
    <property type="project" value="InterPro"/>
</dbReference>
<dbReference type="AlphaFoldDB" id="A0AAN8XJU8"/>
<dbReference type="InterPro" id="IPR057126">
    <property type="entry name" value="NAV1-like_ubiquitin-like"/>
</dbReference>
<keyword evidence="6" id="KW-0378">Hydrolase</keyword>
<dbReference type="GO" id="GO:0016887">
    <property type="term" value="F:ATP hydrolysis activity"/>
    <property type="evidence" value="ECO:0007669"/>
    <property type="project" value="InterPro"/>
</dbReference>
<dbReference type="EMBL" id="JAXCGZ010004684">
    <property type="protein sequence ID" value="KAK7081568.1"/>
    <property type="molecule type" value="Genomic_DNA"/>
</dbReference>
<dbReference type="FunFam" id="3.40.50.300:FF:001111">
    <property type="entry name" value="neuron navigator 2 isoform X3"/>
    <property type="match status" value="1"/>
</dbReference>
<dbReference type="InterPro" id="IPR039041">
    <property type="entry name" value="Nav/unc-53"/>
</dbReference>
<dbReference type="Gene3D" id="3.40.50.300">
    <property type="entry name" value="P-loop containing nucleotide triphosphate hydrolases"/>
    <property type="match status" value="1"/>
</dbReference>
<name>A0AAN8XJU8_HALRR</name>
<dbReference type="Proteomes" id="UP001381693">
    <property type="component" value="Unassembled WGS sequence"/>
</dbReference>
<keyword evidence="7" id="KW-1185">Reference proteome</keyword>
<dbReference type="InterPro" id="IPR003959">
    <property type="entry name" value="ATPase_AAA_core"/>
</dbReference>
<proteinExistence type="inferred from homology"/>
<feature type="domain" description="AAA+ ATPase" evidence="5">
    <location>
        <begin position="358"/>
        <end position="515"/>
    </location>
</feature>
<dbReference type="SUPFAM" id="SSF52540">
    <property type="entry name" value="P-loop containing nucleoside triphosphate hydrolases"/>
    <property type="match status" value="1"/>
</dbReference>
<dbReference type="InterPro" id="IPR057568">
    <property type="entry name" value="CortBP2_NAV1-like_AAA_lid"/>
</dbReference>
<organism evidence="6 7">
    <name type="scientific">Halocaridina rubra</name>
    <name type="common">Hawaiian red shrimp</name>
    <dbReference type="NCBI Taxonomy" id="373956"/>
    <lineage>
        <taxon>Eukaryota</taxon>
        <taxon>Metazoa</taxon>
        <taxon>Ecdysozoa</taxon>
        <taxon>Arthropoda</taxon>
        <taxon>Crustacea</taxon>
        <taxon>Multicrustacea</taxon>
        <taxon>Malacostraca</taxon>
        <taxon>Eumalacostraca</taxon>
        <taxon>Eucarida</taxon>
        <taxon>Decapoda</taxon>
        <taxon>Pleocyemata</taxon>
        <taxon>Caridea</taxon>
        <taxon>Atyoidea</taxon>
        <taxon>Atyidae</taxon>
        <taxon>Halocaridina</taxon>
    </lineage>
</organism>
<feature type="coiled-coil region" evidence="3">
    <location>
        <begin position="143"/>
        <end position="170"/>
    </location>
</feature>
<evidence type="ECO:0000256" key="3">
    <source>
        <dbReference type="SAM" id="Coils"/>
    </source>
</evidence>
<dbReference type="GO" id="GO:0003678">
    <property type="term" value="F:DNA helicase activity"/>
    <property type="evidence" value="ECO:0007669"/>
    <property type="project" value="UniProtKB-EC"/>
</dbReference>
<evidence type="ECO:0000259" key="5">
    <source>
        <dbReference type="SMART" id="SM00382"/>
    </source>
</evidence>
<dbReference type="GO" id="GO:0022008">
    <property type="term" value="P:neurogenesis"/>
    <property type="evidence" value="ECO:0007669"/>
    <property type="project" value="InterPro"/>
</dbReference>
<dbReference type="EC" id="3.6.4.12" evidence="6"/>
<evidence type="ECO:0000256" key="4">
    <source>
        <dbReference type="SAM" id="MobiDB-lite"/>
    </source>
</evidence>
<dbReference type="PANTHER" id="PTHR12784:SF28">
    <property type="entry name" value="PROTEIN SICKIE"/>
    <property type="match status" value="1"/>
</dbReference>
<accession>A0AAN8XJU8</accession>